<dbReference type="InterPro" id="IPR001279">
    <property type="entry name" value="Metallo-B-lactamas"/>
</dbReference>
<dbReference type="CDD" id="cd06262">
    <property type="entry name" value="metallo-hydrolase-like_MBL-fold"/>
    <property type="match status" value="1"/>
</dbReference>
<evidence type="ECO:0000313" key="4">
    <source>
        <dbReference type="EMBL" id="WPU94154.1"/>
    </source>
</evidence>
<dbReference type="InterPro" id="IPR022877">
    <property type="entry name" value="UPF0173"/>
</dbReference>
<evidence type="ECO:0000259" key="3">
    <source>
        <dbReference type="SMART" id="SM00849"/>
    </source>
</evidence>
<name>A0ABZ0TLW4_9SPHI</name>
<keyword evidence="5" id="KW-1185">Reference proteome</keyword>
<dbReference type="Pfam" id="PF12706">
    <property type="entry name" value="Lactamase_B_2"/>
    <property type="match status" value="1"/>
</dbReference>
<dbReference type="SUPFAM" id="SSF56281">
    <property type="entry name" value="Metallo-hydrolase/oxidoreductase"/>
    <property type="match status" value="1"/>
</dbReference>
<comment type="similarity">
    <text evidence="2">Belongs to the UPF0173 family.</text>
</comment>
<dbReference type="NCBIfam" id="NF001911">
    <property type="entry name" value="PRK00685.1"/>
    <property type="match status" value="1"/>
</dbReference>
<proteinExistence type="inferred from homology"/>
<reference evidence="4 5" key="1">
    <citation type="submission" date="2023-11" db="EMBL/GenBank/DDBJ databases">
        <title>Analysis of the Genomes of Mucilaginibacter gossypii cycad 4 and M. sabulilitoris SNA2: microbes with the potential for plant growth promotion.</title>
        <authorList>
            <person name="Hirsch A.M."/>
            <person name="Humm E."/>
            <person name="Rubbi M."/>
            <person name="Del Vecchio G."/>
            <person name="Ha S.M."/>
            <person name="Pellegrini M."/>
            <person name="Gunsalus R.P."/>
        </authorList>
    </citation>
    <scope>NUCLEOTIDE SEQUENCE [LARGE SCALE GENOMIC DNA]</scope>
    <source>
        <strain evidence="4 5">SNA2</strain>
    </source>
</reference>
<dbReference type="HAMAP" id="MF_00457">
    <property type="entry name" value="UPF0173"/>
    <property type="match status" value="1"/>
</dbReference>
<evidence type="ECO:0000256" key="2">
    <source>
        <dbReference type="HAMAP-Rule" id="MF_00457"/>
    </source>
</evidence>
<feature type="domain" description="Metallo-beta-lactamase" evidence="3">
    <location>
        <begin position="7"/>
        <end position="190"/>
    </location>
</feature>
<dbReference type="EMBL" id="CP139558">
    <property type="protein sequence ID" value="WPU94154.1"/>
    <property type="molecule type" value="Genomic_DNA"/>
</dbReference>
<dbReference type="InterPro" id="IPR050114">
    <property type="entry name" value="UPF0173_UPF0282_UlaG_hydrolase"/>
</dbReference>
<accession>A0ABZ0TLW4</accession>
<dbReference type="GO" id="GO:0016787">
    <property type="term" value="F:hydrolase activity"/>
    <property type="evidence" value="ECO:0007669"/>
    <property type="project" value="UniProtKB-KW"/>
</dbReference>
<dbReference type="RefSeq" id="WP_321563279.1">
    <property type="nucleotide sequence ID" value="NZ_CP139558.1"/>
</dbReference>
<evidence type="ECO:0000256" key="1">
    <source>
        <dbReference type="ARBA" id="ARBA00022801"/>
    </source>
</evidence>
<dbReference type="PANTHER" id="PTHR43546">
    <property type="entry name" value="UPF0173 METAL-DEPENDENT HYDROLASE MJ1163-RELATED"/>
    <property type="match status" value="1"/>
</dbReference>
<protein>
    <recommendedName>
        <fullName evidence="2">UPF0173 metal-dependent hydrolase SNE25_01275</fullName>
    </recommendedName>
</protein>
<organism evidence="4 5">
    <name type="scientific">Mucilaginibacter sabulilitoris</name>
    <dbReference type="NCBI Taxonomy" id="1173583"/>
    <lineage>
        <taxon>Bacteria</taxon>
        <taxon>Pseudomonadati</taxon>
        <taxon>Bacteroidota</taxon>
        <taxon>Sphingobacteriia</taxon>
        <taxon>Sphingobacteriales</taxon>
        <taxon>Sphingobacteriaceae</taxon>
        <taxon>Mucilaginibacter</taxon>
    </lineage>
</organism>
<dbReference type="PANTHER" id="PTHR43546:SF3">
    <property type="entry name" value="UPF0173 METAL-DEPENDENT HYDROLASE MJ1163"/>
    <property type="match status" value="1"/>
</dbReference>
<evidence type="ECO:0000313" key="5">
    <source>
        <dbReference type="Proteomes" id="UP001324380"/>
    </source>
</evidence>
<keyword evidence="1 2" id="KW-0378">Hydrolase</keyword>
<gene>
    <name evidence="4" type="ORF">SNE25_01275</name>
</gene>
<dbReference type="Gene3D" id="3.60.15.10">
    <property type="entry name" value="Ribonuclease Z/Hydroxyacylglutathione hydrolase-like"/>
    <property type="match status" value="1"/>
</dbReference>
<dbReference type="Proteomes" id="UP001324380">
    <property type="component" value="Chromosome"/>
</dbReference>
<dbReference type="SMART" id="SM00849">
    <property type="entry name" value="Lactamase_B"/>
    <property type="match status" value="1"/>
</dbReference>
<dbReference type="InterPro" id="IPR036866">
    <property type="entry name" value="RibonucZ/Hydroxyglut_hydro"/>
</dbReference>
<sequence>MKTTYYGQSTIEIETGGKKLLFDPFITHNSLAKHIDINSLKPDYILVSHGHGDHVADLLEVQKNSGAKVICIAEIAGWLNSKGVDNVHGMNIGGGFNFDFGRVKMVNAIHSSTMPDGAPGGNPAGFVIYATEGKTIYFAGDTALTYDMKLLEDDNLDWAYLPLGDNYTMGADDAIKAAGFINCKNIIGMHYDSFPVIEINKDEVAEKFVKAGLNLKLPAVGESLDM</sequence>